<dbReference type="InterPro" id="IPR030392">
    <property type="entry name" value="S74_ICA"/>
</dbReference>
<dbReference type="Pfam" id="PF13884">
    <property type="entry name" value="Peptidase_S74"/>
    <property type="match status" value="1"/>
</dbReference>
<organism evidence="3">
    <name type="scientific">Virus NIOZ-UU159</name>
    <dbReference type="NCBI Taxonomy" id="2763270"/>
    <lineage>
        <taxon>Viruses</taxon>
    </lineage>
</organism>
<feature type="domain" description="Peptidase S74" evidence="2">
    <location>
        <begin position="547"/>
        <end position="658"/>
    </location>
</feature>
<reference evidence="3" key="1">
    <citation type="submission" date="2020-08" db="EMBL/GenBank/DDBJ databases">
        <title>Bridging the membrane lipid divide: bacteria of the FCB group superphylum have the potential to synthesize archaeal ether lipids.</title>
        <authorList>
            <person name="Villanueva L."/>
            <person name="von Meijenfeldt F.A.B."/>
            <person name="Westbye A.B."/>
            <person name="Yadav S."/>
            <person name="Hopmans E.C."/>
            <person name="Dutilh B.E."/>
            <person name="Sinninghe Damste J.S."/>
        </authorList>
    </citation>
    <scope>NUCLEOTIDE SEQUENCE</scope>
    <source>
        <strain evidence="3">NIOZ-UU159</strain>
    </source>
</reference>
<proteinExistence type="predicted"/>
<dbReference type="PROSITE" id="PS51688">
    <property type="entry name" value="ICA"/>
    <property type="match status" value="1"/>
</dbReference>
<accession>A0A7S9XEB7</accession>
<dbReference type="EMBL" id="MW030601">
    <property type="protein sequence ID" value="QPI16754.1"/>
    <property type="molecule type" value="Genomic_DNA"/>
</dbReference>
<evidence type="ECO:0000313" key="3">
    <source>
        <dbReference type="EMBL" id="QPI16754.1"/>
    </source>
</evidence>
<keyword evidence="1" id="KW-0175">Coiled coil</keyword>
<gene>
    <name evidence="3" type="ORF">NIOZUU159_00249</name>
</gene>
<feature type="coiled-coil region" evidence="1">
    <location>
        <begin position="644"/>
        <end position="678"/>
    </location>
</feature>
<evidence type="ECO:0000256" key="1">
    <source>
        <dbReference type="SAM" id="Coils"/>
    </source>
</evidence>
<evidence type="ECO:0000259" key="2">
    <source>
        <dbReference type="PROSITE" id="PS51688"/>
    </source>
</evidence>
<sequence length="682" mass="75448">MVWQVSTDSYDYRIQNNKSNSYRDPFHDYFTVQEDGNIGINNGNPEYNLDVKGNTYINGIIYTSNILGIEHNNTSNILKINYEDGGIDSNLLYVYGNSIFHGRIGIGVTEPENSLDINGKIKCDEIEGIGSNITLISTCNISDGILPVIRGGIGIDNIRQNQLIYGGTNIIEQNSSLFWNNTTSTLNATKFKGNGTDINSLDATKISTGTLPVSRGGTGRDDFNIVGGIIVGNLQGGNRLNISQTEALKWNNTEGALQIEGNITLPAGSNILINGEPLYDIDNVPIASSNLKGMIKIFDGDFKINEFDQLILAKDGSSKWEKQDDKIWYPSGTANSNHCVGIGTIPAVGYRLDVNGDINTSNGVFKIDGIDIIQQNSNIISNRINNFTLDDIAPPQIKIDDGSTENGGWDNKFFSLRTINELDKEFFISATPHNYQFTFDNSVLIKNDLNVKGSLILERDHTQSILIVNQKYSDSGTGDSSNNGSIVTFKKSDETHFRINKEGNLGVGRDYSKNFDETPSGNSIEPVEKLHVIGNILATGYIKSYYSDKRLKEFISNIENPLNIINKLNGYFYKANKLAIENGFTDERNIGLSAQDVQKVLPELVKLAPFDTVKNKNGESISKSGNNYLTVCYEKFAPVFVEAIKELNNQVRELKSENELLKKENKKIKEDIIKIKAALSIN</sequence>
<protein>
    <recommendedName>
        <fullName evidence="2">Peptidase S74 domain-containing protein</fullName>
    </recommendedName>
</protein>
<name>A0A7S9XEB7_9VIRU</name>